<name>A0A381WM30_9ZZZZ</name>
<protein>
    <recommendedName>
        <fullName evidence="2">Cupin 2 conserved barrel domain-containing protein</fullName>
    </recommendedName>
</protein>
<reference evidence="1" key="1">
    <citation type="submission" date="2018-05" db="EMBL/GenBank/DDBJ databases">
        <authorList>
            <person name="Lanie J.A."/>
            <person name="Ng W.-L."/>
            <person name="Kazmierczak K.M."/>
            <person name="Andrzejewski T.M."/>
            <person name="Davidsen T.M."/>
            <person name="Wayne K.J."/>
            <person name="Tettelin H."/>
            <person name="Glass J.I."/>
            <person name="Rusch D."/>
            <person name="Podicherti R."/>
            <person name="Tsui H.-C.T."/>
            <person name="Winkler M.E."/>
        </authorList>
    </citation>
    <scope>NUCLEOTIDE SEQUENCE</scope>
</reference>
<evidence type="ECO:0008006" key="2">
    <source>
        <dbReference type="Google" id="ProtNLM"/>
    </source>
</evidence>
<proteinExistence type="predicted"/>
<accession>A0A381WM30</accession>
<feature type="non-terminal residue" evidence="1">
    <location>
        <position position="1"/>
    </location>
</feature>
<dbReference type="InterPro" id="IPR011051">
    <property type="entry name" value="RmlC_Cupin_sf"/>
</dbReference>
<dbReference type="AlphaFoldDB" id="A0A381WM30"/>
<dbReference type="GO" id="GO:0047869">
    <property type="term" value="F:dimethylpropiothetin dethiomethylase activity"/>
    <property type="evidence" value="ECO:0007669"/>
    <property type="project" value="InterPro"/>
</dbReference>
<evidence type="ECO:0000313" key="1">
    <source>
        <dbReference type="EMBL" id="SVA53482.1"/>
    </source>
</evidence>
<sequence>VDHDPFLDGFAEFAHAEASRHPAMADAMGVLVDALGACTPLGGGPQPTYPVVDEHLGPCLDAVVGAPGELLRLVADRIGWAIPYAEHAGESDMDHMRANYAYAPIVGTNPISSGGLEEPFPLYASADVFAGAVVQGPGVTYPSHVHKATETFWVAAGTADWQMGDEWTSRGPGATIFHPTGTRHATVTTDEPQLMLFAWTSDPDCVPVIIRF</sequence>
<dbReference type="Gene3D" id="2.60.120.10">
    <property type="entry name" value="Jelly Rolls"/>
    <property type="match status" value="1"/>
</dbReference>
<dbReference type="EMBL" id="UINC01012220">
    <property type="protein sequence ID" value="SVA53482.1"/>
    <property type="molecule type" value="Genomic_DNA"/>
</dbReference>
<dbReference type="InterPro" id="IPR031723">
    <property type="entry name" value="DMSP_lyase"/>
</dbReference>
<dbReference type="Pfam" id="PF16867">
    <property type="entry name" value="DMSP_lyase"/>
    <property type="match status" value="1"/>
</dbReference>
<gene>
    <name evidence="1" type="ORF">METZ01_LOCUS106336</name>
</gene>
<dbReference type="InterPro" id="IPR014710">
    <property type="entry name" value="RmlC-like_jellyroll"/>
</dbReference>
<organism evidence="1">
    <name type="scientific">marine metagenome</name>
    <dbReference type="NCBI Taxonomy" id="408172"/>
    <lineage>
        <taxon>unclassified sequences</taxon>
        <taxon>metagenomes</taxon>
        <taxon>ecological metagenomes</taxon>
    </lineage>
</organism>
<dbReference type="SUPFAM" id="SSF51182">
    <property type="entry name" value="RmlC-like cupins"/>
    <property type="match status" value="1"/>
</dbReference>